<dbReference type="SUPFAM" id="SSF56300">
    <property type="entry name" value="Metallo-dependent phosphatases"/>
    <property type="match status" value="1"/>
</dbReference>
<dbReference type="InterPro" id="IPR006186">
    <property type="entry name" value="Ser/Thr-sp_prot-phosphatase"/>
</dbReference>
<proteinExistence type="inferred from homology"/>
<organism evidence="10 11">
    <name type="scientific">Tritrichomonas musculus</name>
    <dbReference type="NCBI Taxonomy" id="1915356"/>
    <lineage>
        <taxon>Eukaryota</taxon>
        <taxon>Metamonada</taxon>
        <taxon>Parabasalia</taxon>
        <taxon>Tritrichomonadida</taxon>
        <taxon>Tritrichomonadidae</taxon>
        <taxon>Tritrichomonas</taxon>
    </lineage>
</organism>
<evidence type="ECO:0000256" key="8">
    <source>
        <dbReference type="RuleBase" id="RU004273"/>
    </source>
</evidence>
<reference evidence="10 11" key="1">
    <citation type="submission" date="2024-04" db="EMBL/GenBank/DDBJ databases">
        <title>Tritrichomonas musculus Genome.</title>
        <authorList>
            <person name="Alves-Ferreira E."/>
            <person name="Grigg M."/>
            <person name="Lorenzi H."/>
            <person name="Galac M."/>
        </authorList>
    </citation>
    <scope>NUCLEOTIDE SEQUENCE [LARGE SCALE GENOMIC DNA]</scope>
    <source>
        <strain evidence="10 11">EAF2021</strain>
    </source>
</reference>
<keyword evidence="5" id="KW-0464">Manganese</keyword>
<dbReference type="PANTHER" id="PTHR11668">
    <property type="entry name" value="SERINE/THREONINE PROTEIN PHOSPHATASE"/>
    <property type="match status" value="1"/>
</dbReference>
<dbReference type="InterPro" id="IPR004843">
    <property type="entry name" value="Calcineurin-like_PHP"/>
</dbReference>
<comment type="cofactor">
    <cofactor evidence="1">
        <name>Mn(2+)</name>
        <dbReference type="ChEBI" id="CHEBI:29035"/>
    </cofactor>
</comment>
<name>A0ABR2L4E8_9EUKA</name>
<evidence type="ECO:0000256" key="6">
    <source>
        <dbReference type="ARBA" id="ARBA00047761"/>
    </source>
</evidence>
<dbReference type="Proteomes" id="UP001470230">
    <property type="component" value="Unassembled WGS sequence"/>
</dbReference>
<keyword evidence="3 8" id="KW-0378">Hydrolase</keyword>
<dbReference type="PRINTS" id="PR00114">
    <property type="entry name" value="STPHPHTASE"/>
</dbReference>
<evidence type="ECO:0000313" key="11">
    <source>
        <dbReference type="Proteomes" id="UP001470230"/>
    </source>
</evidence>
<dbReference type="EMBL" id="JAPFFF010000001">
    <property type="protein sequence ID" value="KAK8898224.1"/>
    <property type="molecule type" value="Genomic_DNA"/>
</dbReference>
<accession>A0ABR2L4E8</accession>
<dbReference type="Gene3D" id="3.60.21.10">
    <property type="match status" value="1"/>
</dbReference>
<protein>
    <recommendedName>
        <fullName evidence="8">Serine/threonine-protein phosphatase</fullName>
        <ecNumber evidence="8">3.1.3.16</ecNumber>
    </recommendedName>
</protein>
<evidence type="ECO:0000256" key="3">
    <source>
        <dbReference type="ARBA" id="ARBA00022801"/>
    </source>
</evidence>
<comment type="catalytic activity">
    <reaction evidence="6">
        <text>O-phospho-L-seryl-[protein] + H2O = L-seryl-[protein] + phosphate</text>
        <dbReference type="Rhea" id="RHEA:20629"/>
        <dbReference type="Rhea" id="RHEA-COMP:9863"/>
        <dbReference type="Rhea" id="RHEA-COMP:11604"/>
        <dbReference type="ChEBI" id="CHEBI:15377"/>
        <dbReference type="ChEBI" id="CHEBI:29999"/>
        <dbReference type="ChEBI" id="CHEBI:43474"/>
        <dbReference type="ChEBI" id="CHEBI:83421"/>
        <dbReference type="EC" id="3.1.3.16"/>
    </reaction>
</comment>
<sequence>MPNQAKKEERTVVEHFYRVIRPLTKLSKQKIITFGTISPIPRFDESDVKDLCEEAKKIVKSQGPLLRLKPPCYVIGDVHGDIHDLLRILSEIGDLTKAKIIFLGDYIDRGGFSIEIVITLFTLICKFPDNIILLRGNHEFPNVYNCVSLQEEVNQLYQNNSLFGIIHSVFSWLPLAALVSDTYLCLHGGIGPDFTKISDIENIQYPILDYDDNKIVTDILWSDPCKTTKNYIESSRGRGSFFGVTAITNFLKENNLKMVIRGHQCVAKGVEKFDEMVYTVFSTSFYNDEENFGAFIEIDESLKIQDHILQPMKPIRRAIASYAQVPSRKGNARKCLICPKSLNAAPSSLSSFLLSSPTSLSIGNASLTGNHCNINKRMSLILVPQIVKPKIPDLDTEVIPTVSAQ</sequence>
<keyword evidence="11" id="KW-1185">Reference proteome</keyword>
<dbReference type="PROSITE" id="PS00125">
    <property type="entry name" value="SER_THR_PHOSPHATASE"/>
    <property type="match status" value="1"/>
</dbReference>
<comment type="similarity">
    <text evidence="8">Belongs to the PPP phosphatase family.</text>
</comment>
<dbReference type="InterPro" id="IPR029052">
    <property type="entry name" value="Metallo-depent_PP-like"/>
</dbReference>
<evidence type="ECO:0000256" key="5">
    <source>
        <dbReference type="ARBA" id="ARBA00023211"/>
    </source>
</evidence>
<evidence type="ECO:0000313" key="10">
    <source>
        <dbReference type="EMBL" id="KAK8898224.1"/>
    </source>
</evidence>
<evidence type="ECO:0000256" key="4">
    <source>
        <dbReference type="ARBA" id="ARBA00022912"/>
    </source>
</evidence>
<dbReference type="InterPro" id="IPR050341">
    <property type="entry name" value="PP1_catalytic_subunit"/>
</dbReference>
<feature type="domain" description="Serine/threonine specific protein phosphatases" evidence="9">
    <location>
        <begin position="134"/>
        <end position="139"/>
    </location>
</feature>
<dbReference type="EC" id="3.1.3.16" evidence="8"/>
<comment type="caution">
    <text evidence="10">The sequence shown here is derived from an EMBL/GenBank/DDBJ whole genome shotgun (WGS) entry which is preliminary data.</text>
</comment>
<dbReference type="SMART" id="SM00156">
    <property type="entry name" value="PP2Ac"/>
    <property type="match status" value="1"/>
</dbReference>
<gene>
    <name evidence="10" type="ORF">M9Y10_000502</name>
</gene>
<keyword evidence="4" id="KW-0904">Protein phosphatase</keyword>
<dbReference type="PANTHER" id="PTHR11668:SF300">
    <property type="entry name" value="SERINE_THREONINE-PROTEIN PHOSPHATASE"/>
    <property type="match status" value="1"/>
</dbReference>
<evidence type="ECO:0000256" key="7">
    <source>
        <dbReference type="ARBA" id="ARBA00048336"/>
    </source>
</evidence>
<comment type="catalytic activity">
    <reaction evidence="7 8">
        <text>O-phospho-L-threonyl-[protein] + H2O = L-threonyl-[protein] + phosphate</text>
        <dbReference type="Rhea" id="RHEA:47004"/>
        <dbReference type="Rhea" id="RHEA-COMP:11060"/>
        <dbReference type="Rhea" id="RHEA-COMP:11605"/>
        <dbReference type="ChEBI" id="CHEBI:15377"/>
        <dbReference type="ChEBI" id="CHEBI:30013"/>
        <dbReference type="ChEBI" id="CHEBI:43474"/>
        <dbReference type="ChEBI" id="CHEBI:61977"/>
        <dbReference type="EC" id="3.1.3.16"/>
    </reaction>
</comment>
<evidence type="ECO:0000259" key="9">
    <source>
        <dbReference type="PROSITE" id="PS00125"/>
    </source>
</evidence>
<dbReference type="CDD" id="cd00144">
    <property type="entry name" value="MPP_PPP_family"/>
    <property type="match status" value="1"/>
</dbReference>
<evidence type="ECO:0000256" key="2">
    <source>
        <dbReference type="ARBA" id="ARBA00022723"/>
    </source>
</evidence>
<evidence type="ECO:0000256" key="1">
    <source>
        <dbReference type="ARBA" id="ARBA00001936"/>
    </source>
</evidence>
<dbReference type="Pfam" id="PF00149">
    <property type="entry name" value="Metallophos"/>
    <property type="match status" value="1"/>
</dbReference>
<keyword evidence="2" id="KW-0479">Metal-binding</keyword>